<sequence length="80" mass="8819">MDLSGRFNITIDWTKVCAGIEPSAGNCLRPVLRNKTQHGTYSALVGQMSLTNIIVGYTTSEQHGMHWHTRSQNENTGKTG</sequence>
<protein>
    <submittedName>
        <fullName evidence="1">Uncharacterized protein</fullName>
    </submittedName>
</protein>
<evidence type="ECO:0000313" key="2">
    <source>
        <dbReference type="Proteomes" id="UP000267821"/>
    </source>
</evidence>
<gene>
    <name evidence="1" type="ORF">L211DRAFT_837706</name>
</gene>
<dbReference type="Proteomes" id="UP000267821">
    <property type="component" value="Unassembled WGS sequence"/>
</dbReference>
<evidence type="ECO:0000313" key="1">
    <source>
        <dbReference type="EMBL" id="RPB24318.1"/>
    </source>
</evidence>
<accession>A0A3N4LRK3</accession>
<name>A0A3N4LRK3_9PEZI</name>
<feature type="non-terminal residue" evidence="1">
    <location>
        <position position="80"/>
    </location>
</feature>
<keyword evidence="2" id="KW-1185">Reference proteome</keyword>
<proteinExistence type="predicted"/>
<dbReference type="InParanoid" id="A0A3N4LRK3"/>
<reference evidence="1 2" key="1">
    <citation type="journal article" date="2018" name="Nat. Ecol. Evol.">
        <title>Pezizomycetes genomes reveal the molecular basis of ectomycorrhizal truffle lifestyle.</title>
        <authorList>
            <person name="Murat C."/>
            <person name="Payen T."/>
            <person name="Noel B."/>
            <person name="Kuo A."/>
            <person name="Morin E."/>
            <person name="Chen J."/>
            <person name="Kohler A."/>
            <person name="Krizsan K."/>
            <person name="Balestrini R."/>
            <person name="Da Silva C."/>
            <person name="Montanini B."/>
            <person name="Hainaut M."/>
            <person name="Levati E."/>
            <person name="Barry K.W."/>
            <person name="Belfiori B."/>
            <person name="Cichocki N."/>
            <person name="Clum A."/>
            <person name="Dockter R.B."/>
            <person name="Fauchery L."/>
            <person name="Guy J."/>
            <person name="Iotti M."/>
            <person name="Le Tacon F."/>
            <person name="Lindquist E.A."/>
            <person name="Lipzen A."/>
            <person name="Malagnac F."/>
            <person name="Mello A."/>
            <person name="Molinier V."/>
            <person name="Miyauchi S."/>
            <person name="Poulain J."/>
            <person name="Riccioni C."/>
            <person name="Rubini A."/>
            <person name="Sitrit Y."/>
            <person name="Splivallo R."/>
            <person name="Traeger S."/>
            <person name="Wang M."/>
            <person name="Zifcakova L."/>
            <person name="Wipf D."/>
            <person name="Zambonelli A."/>
            <person name="Paolocci F."/>
            <person name="Nowrousian M."/>
            <person name="Ottonello S."/>
            <person name="Baldrian P."/>
            <person name="Spatafora J.W."/>
            <person name="Henrissat B."/>
            <person name="Nagy L.G."/>
            <person name="Aury J.M."/>
            <person name="Wincker P."/>
            <person name="Grigoriev I.V."/>
            <person name="Bonfante P."/>
            <person name="Martin F.M."/>
        </authorList>
    </citation>
    <scope>NUCLEOTIDE SEQUENCE [LARGE SCALE GENOMIC DNA]</scope>
    <source>
        <strain evidence="1 2">ATCC MYA-4762</strain>
    </source>
</reference>
<dbReference type="AlphaFoldDB" id="A0A3N4LRK3"/>
<organism evidence="1 2">
    <name type="scientific">Terfezia boudieri ATCC MYA-4762</name>
    <dbReference type="NCBI Taxonomy" id="1051890"/>
    <lineage>
        <taxon>Eukaryota</taxon>
        <taxon>Fungi</taxon>
        <taxon>Dikarya</taxon>
        <taxon>Ascomycota</taxon>
        <taxon>Pezizomycotina</taxon>
        <taxon>Pezizomycetes</taxon>
        <taxon>Pezizales</taxon>
        <taxon>Pezizaceae</taxon>
        <taxon>Terfezia</taxon>
    </lineage>
</organism>
<dbReference type="EMBL" id="ML121542">
    <property type="protein sequence ID" value="RPB24318.1"/>
    <property type="molecule type" value="Genomic_DNA"/>
</dbReference>